<dbReference type="InterPro" id="IPR000073">
    <property type="entry name" value="AB_hydrolase_1"/>
</dbReference>
<keyword evidence="3" id="KW-1185">Reference proteome</keyword>
<proteinExistence type="predicted"/>
<dbReference type="SUPFAM" id="SSF53474">
    <property type="entry name" value="alpha/beta-Hydrolases"/>
    <property type="match status" value="1"/>
</dbReference>
<dbReference type="EMBL" id="JALHLE010000005">
    <property type="protein sequence ID" value="MCJ2178024.1"/>
    <property type="molecule type" value="Genomic_DNA"/>
</dbReference>
<comment type="caution">
    <text evidence="2">The sequence shown here is derived from an EMBL/GenBank/DDBJ whole genome shotgun (WGS) entry which is preliminary data.</text>
</comment>
<feature type="domain" description="AB hydrolase-1" evidence="1">
    <location>
        <begin position="44"/>
        <end position="125"/>
    </location>
</feature>
<keyword evidence="2" id="KW-0378">Hydrolase</keyword>
<evidence type="ECO:0000313" key="2">
    <source>
        <dbReference type="EMBL" id="MCJ2178024.1"/>
    </source>
</evidence>
<dbReference type="InterPro" id="IPR029058">
    <property type="entry name" value="AB_hydrolase_fold"/>
</dbReference>
<accession>A0ABT0AYZ0</accession>
<evidence type="ECO:0000313" key="3">
    <source>
        <dbReference type="Proteomes" id="UP001162880"/>
    </source>
</evidence>
<dbReference type="RefSeq" id="WP_243991598.1">
    <property type="nucleotide sequence ID" value="NZ_JALHLE010000005.1"/>
</dbReference>
<organism evidence="2 3">
    <name type="scientific">Novosphingobium album</name>
    <name type="common">ex Hu et al. 2023</name>
    <dbReference type="NCBI Taxonomy" id="2930093"/>
    <lineage>
        <taxon>Bacteria</taxon>
        <taxon>Pseudomonadati</taxon>
        <taxon>Pseudomonadota</taxon>
        <taxon>Alphaproteobacteria</taxon>
        <taxon>Sphingomonadales</taxon>
        <taxon>Sphingomonadaceae</taxon>
        <taxon>Novosphingobium</taxon>
    </lineage>
</organism>
<dbReference type="GO" id="GO:0016787">
    <property type="term" value="F:hydrolase activity"/>
    <property type="evidence" value="ECO:0007669"/>
    <property type="project" value="UniProtKB-KW"/>
</dbReference>
<name>A0ABT0AYZ0_9SPHN</name>
<dbReference type="Gene3D" id="3.40.50.1820">
    <property type="entry name" value="alpha/beta hydrolase"/>
    <property type="match status" value="1"/>
</dbReference>
<reference evidence="2" key="1">
    <citation type="submission" date="2022-03" db="EMBL/GenBank/DDBJ databases">
        <title>Identification of a novel bacterium isolated from mangrove sediments.</title>
        <authorList>
            <person name="Pan X."/>
        </authorList>
    </citation>
    <scope>NUCLEOTIDE SEQUENCE</scope>
    <source>
        <strain evidence="2">B2580</strain>
    </source>
</reference>
<dbReference type="Pfam" id="PF00561">
    <property type="entry name" value="Abhydrolase_1"/>
    <property type="match status" value="1"/>
</dbReference>
<evidence type="ECO:0000259" key="1">
    <source>
        <dbReference type="Pfam" id="PF00561"/>
    </source>
</evidence>
<gene>
    <name evidence="2" type="ORF">MTR64_05575</name>
</gene>
<sequence>MPKIQIGITGGETGVAYELMGKEGDPAIALTPGGRFTMDVPGLREMAEAFVKAGKRVLIYDRPNCGLSDACLLGDSESEMQAEALTGLIRALDLGPTVIAGGSGGSRVSLLAAARDPDICSHLALWWISGDPIGLMQLASYYCGEAGTLASTGGMEAVMKSTSWAENFAKSEQAREYIRNYDPGRFIGIMQKWAAAYVPSPITPVPGMTPRDFARLTMPTLVFRSGRSDLSHTRATSEWVHRLVPHSLMLDPPWEDNEWNYRSGQTMAGTEGHTLFRSWPKLVPLILDFIGG</sequence>
<dbReference type="Proteomes" id="UP001162880">
    <property type="component" value="Unassembled WGS sequence"/>
</dbReference>
<protein>
    <submittedName>
        <fullName evidence="2">Alpha/beta hydrolase</fullName>
    </submittedName>
</protein>